<dbReference type="EMBL" id="CP157743">
    <property type="protein sequence ID" value="XBS18868.1"/>
    <property type="molecule type" value="Genomic_DNA"/>
</dbReference>
<name>A0AAU7NPH6_9GAMM</name>
<gene>
    <name evidence="3" type="primary">pepA</name>
    <name evidence="3" type="ORF">Q9L42_010820</name>
</gene>
<evidence type="ECO:0000256" key="1">
    <source>
        <dbReference type="SAM" id="SignalP"/>
    </source>
</evidence>
<evidence type="ECO:0000259" key="2">
    <source>
        <dbReference type="Pfam" id="PF07589"/>
    </source>
</evidence>
<reference evidence="3 4" key="1">
    <citation type="journal article" date="2024" name="Microbiology">
        <title>Methylomarinum rosea sp. nov., a novel halophilic methanotrophic bacterium from the hypersaline Lake Elton.</title>
        <authorList>
            <person name="Suleimanov R.Z."/>
            <person name="Oshkin I.Y."/>
            <person name="Danilova O.V."/>
            <person name="Suzina N.E."/>
            <person name="Dedysh S.N."/>
        </authorList>
    </citation>
    <scope>NUCLEOTIDE SEQUENCE [LARGE SCALE GENOMIC DNA]</scope>
    <source>
        <strain evidence="3 4">Ch1-1</strain>
    </source>
</reference>
<organism evidence="3 4">
    <name type="scientific">Methylomarinum roseum</name>
    <dbReference type="NCBI Taxonomy" id="3067653"/>
    <lineage>
        <taxon>Bacteria</taxon>
        <taxon>Pseudomonadati</taxon>
        <taxon>Pseudomonadota</taxon>
        <taxon>Gammaproteobacteria</taxon>
        <taxon>Methylococcales</taxon>
        <taxon>Methylococcaceae</taxon>
        <taxon>Methylomarinum</taxon>
    </lineage>
</organism>
<feature type="domain" description="Ice-binding protein C-terminal" evidence="2">
    <location>
        <begin position="253"/>
        <end position="274"/>
    </location>
</feature>
<keyword evidence="1" id="KW-0732">Signal</keyword>
<dbReference type="KEGG" id="mech:Q9L42_010820"/>
<dbReference type="AlphaFoldDB" id="A0AAU7NPH6"/>
<accession>A0AAU7NPH6</accession>
<sequence>MTSAHKKLLGAVVFGLAAVTSPYANAQNFATIDENSLDAAYDGNFTSEVLNGEYDELVTITGANTFSVALAFDAGAWTIATDIAGNGSDLTNSTDGYDIYGLFTGTGTFTSDPGIIGSTNVILNTFTFTSGTFELYADLDNDNSNIDGFVTSITPDGNDVLLASGDQVISGSGTQIVLASDPLQCFNGDNNDCGSFGVTTSLSLTPAGMNYFTDPVPFFNASIEAGNFSTINTTLGVQTEVDQAVMNIIFTNVPEPTSLALLGIGMLGFGVSRRKQA</sequence>
<dbReference type="NCBIfam" id="TIGR02595">
    <property type="entry name" value="PEP_CTERM"/>
    <property type="match status" value="1"/>
</dbReference>
<dbReference type="Pfam" id="PF07589">
    <property type="entry name" value="PEP-CTERM"/>
    <property type="match status" value="1"/>
</dbReference>
<feature type="chain" id="PRO_5043963976" evidence="1">
    <location>
        <begin position="27"/>
        <end position="277"/>
    </location>
</feature>
<dbReference type="NCBIfam" id="NF033554">
    <property type="entry name" value="floc_PepA"/>
    <property type="match status" value="1"/>
</dbReference>
<dbReference type="RefSeq" id="WP_305908408.1">
    <property type="nucleotide sequence ID" value="NZ_CP157743.1"/>
</dbReference>
<evidence type="ECO:0000313" key="4">
    <source>
        <dbReference type="Proteomes" id="UP001225378"/>
    </source>
</evidence>
<proteinExistence type="predicted"/>
<keyword evidence="4" id="KW-1185">Reference proteome</keyword>
<dbReference type="Proteomes" id="UP001225378">
    <property type="component" value="Chromosome"/>
</dbReference>
<protein>
    <submittedName>
        <fullName evidence="3">Flocculation-associated PEP-CTERM protein PepA</fullName>
    </submittedName>
</protein>
<feature type="signal peptide" evidence="1">
    <location>
        <begin position="1"/>
        <end position="26"/>
    </location>
</feature>
<dbReference type="InterPro" id="IPR013424">
    <property type="entry name" value="Ice-binding_C"/>
</dbReference>
<evidence type="ECO:0000313" key="3">
    <source>
        <dbReference type="EMBL" id="XBS18868.1"/>
    </source>
</evidence>